<dbReference type="Proteomes" id="UP001201980">
    <property type="component" value="Unassembled WGS sequence"/>
</dbReference>
<comment type="function">
    <text evidence="5">Required for synthesis of 60S ribosomal subunits and the transport of pre-ribosomes from the nucleoplasm to the cytoplasm.</text>
</comment>
<feature type="compositionally biased region" description="Basic and acidic residues" evidence="6">
    <location>
        <begin position="100"/>
        <end position="116"/>
    </location>
</feature>
<dbReference type="PIRSF" id="PIRSF028977">
    <property type="entry name" value="Nucleolar_complex_p3"/>
    <property type="match status" value="1"/>
</dbReference>
<feature type="compositionally biased region" description="Basic residues" evidence="6">
    <location>
        <begin position="1"/>
        <end position="11"/>
    </location>
</feature>
<feature type="compositionally biased region" description="Basic and acidic residues" evidence="6">
    <location>
        <begin position="63"/>
        <end position="74"/>
    </location>
</feature>
<keyword evidence="4" id="KW-0539">Nucleus</keyword>
<evidence type="ECO:0000259" key="7">
    <source>
        <dbReference type="Pfam" id="PF03914"/>
    </source>
</evidence>
<feature type="domain" description="CCAAT-binding factor" evidence="7">
    <location>
        <begin position="477"/>
        <end position="665"/>
    </location>
</feature>
<keyword evidence="10" id="KW-1185">Reference proteome</keyword>
<evidence type="ECO:0000256" key="1">
    <source>
        <dbReference type="ARBA" id="ARBA00004604"/>
    </source>
</evidence>
<feature type="region of interest" description="Disordered" evidence="6">
    <location>
        <begin position="330"/>
        <end position="360"/>
    </location>
</feature>
<proteinExistence type="inferred from homology"/>
<comment type="similarity">
    <text evidence="2 5">Belongs to the CBF/MAK21 family.</text>
</comment>
<dbReference type="AlphaFoldDB" id="A0AAD5WVV7"/>
<accession>A0AAD5WVV7</accession>
<sequence length="681" mass="76304">MAPRPSKRRKISPQPESRRSSTNPDVQKSFFKSTANWDLEENYAAKRKKVSRQESSKLPIKTVDGRLQHGRVDPIQDGEEEEGNAGRDGIDDGWISGLQKDSEKEPVPARPEKQQIKEAKEQLANIATAVNEEPEDNTSAFKALSKIAQSPIVGIQKLALVTQMAVYKDVIPGYRIRPAEEDVQEKLSKDVRKLRAYEQALVKGYQGYIKDLARCAKLDPYKSRGLPEVAVTCACTLVTSVPHFNFRGDLLRIVVGKLSKLNVDDGFVKSRSALQTLFREDEDGNACLEAVSILNKMMKARDFRVDESVVNLLLHLKLLSEYSREAQDHANGNFSGAQKQRKQQRQFRTKRERKQMKEQKALEKDMALADAQVNHEERERVQSETLRLVFASYFRILKLRLPHLMGAVLEGLARYAHLINMDFFGDLLEAMRDLVKHARDDDAIASGGRQKEEVYSDDEDHDHAGDALGARNTSREALLCTVTAFALLEGQDAAKARNDPQLDLPFFQNHLYQTLFPLAVNPDLELNNKSLRLVDPDAAGSKSSRDRKINLQTTTVLLLRCLTAALLPQHNMRAVPAVRLAAFTKQLLTASLHMPEKSCRALLVLLCDVAKMHGKKVAALWNTEERLGDGAFRASAPTPETSNPFAATIWEGELLRKHFCPEVREGITVLEKAMGNAARGC</sequence>
<feature type="compositionally biased region" description="Polar residues" evidence="6">
    <location>
        <begin position="20"/>
        <end position="36"/>
    </location>
</feature>
<dbReference type="InterPro" id="IPR016903">
    <property type="entry name" value="Nucleolar_cplx-assoc_3"/>
</dbReference>
<organism evidence="9 10">
    <name type="scientific">Zalerion maritima</name>
    <dbReference type="NCBI Taxonomy" id="339359"/>
    <lineage>
        <taxon>Eukaryota</taxon>
        <taxon>Fungi</taxon>
        <taxon>Dikarya</taxon>
        <taxon>Ascomycota</taxon>
        <taxon>Pezizomycotina</taxon>
        <taxon>Sordariomycetes</taxon>
        <taxon>Lulworthiomycetidae</taxon>
        <taxon>Lulworthiales</taxon>
        <taxon>Lulworthiaceae</taxon>
        <taxon>Zalerion</taxon>
    </lineage>
</organism>
<feature type="region of interest" description="Disordered" evidence="6">
    <location>
        <begin position="446"/>
        <end position="467"/>
    </location>
</feature>
<dbReference type="GO" id="GO:0042254">
    <property type="term" value="P:ribosome biogenesis"/>
    <property type="evidence" value="ECO:0007669"/>
    <property type="project" value="UniProtKB-KW"/>
</dbReference>
<evidence type="ECO:0000256" key="4">
    <source>
        <dbReference type="ARBA" id="ARBA00023242"/>
    </source>
</evidence>
<gene>
    <name evidence="9" type="ORF">MKZ38_007581</name>
</gene>
<dbReference type="PANTHER" id="PTHR14428">
    <property type="entry name" value="NUCLEOLAR COMPLEX PROTEIN 3"/>
    <property type="match status" value="1"/>
</dbReference>
<keyword evidence="3" id="KW-0175">Coiled coil</keyword>
<dbReference type="Pfam" id="PF03914">
    <property type="entry name" value="CBF"/>
    <property type="match status" value="1"/>
</dbReference>
<evidence type="ECO:0000256" key="3">
    <source>
        <dbReference type="ARBA" id="ARBA00023054"/>
    </source>
</evidence>
<evidence type="ECO:0000256" key="6">
    <source>
        <dbReference type="SAM" id="MobiDB-lite"/>
    </source>
</evidence>
<feature type="region of interest" description="Disordered" evidence="6">
    <location>
        <begin position="1"/>
        <end position="116"/>
    </location>
</feature>
<comment type="subcellular location">
    <subcellularLocation>
        <location evidence="1 5">Nucleus</location>
        <location evidence="1 5">Nucleolus</location>
    </subcellularLocation>
</comment>
<dbReference type="GO" id="GO:0006270">
    <property type="term" value="P:DNA replication initiation"/>
    <property type="evidence" value="ECO:0007669"/>
    <property type="project" value="TreeGrafter"/>
</dbReference>
<protein>
    <recommendedName>
        <fullName evidence="5">Nucleolar complex-associated protein 3</fullName>
    </recommendedName>
</protein>
<dbReference type="InterPro" id="IPR005612">
    <property type="entry name" value="CCAAT-binding_factor"/>
</dbReference>
<dbReference type="Pfam" id="PF07540">
    <property type="entry name" value="NOC3p"/>
    <property type="match status" value="1"/>
</dbReference>
<feature type="domain" description="Nucleolar complex-associated protein 3 N-terminal" evidence="8">
    <location>
        <begin position="118"/>
        <end position="208"/>
    </location>
</feature>
<dbReference type="GO" id="GO:0003682">
    <property type="term" value="F:chromatin binding"/>
    <property type="evidence" value="ECO:0007669"/>
    <property type="project" value="TreeGrafter"/>
</dbReference>
<dbReference type="EMBL" id="JAKWBI020000049">
    <property type="protein sequence ID" value="KAJ2904602.1"/>
    <property type="molecule type" value="Genomic_DNA"/>
</dbReference>
<feature type="compositionally biased region" description="Basic residues" evidence="6">
    <location>
        <begin position="339"/>
        <end position="354"/>
    </location>
</feature>
<evidence type="ECO:0000259" key="8">
    <source>
        <dbReference type="Pfam" id="PF07540"/>
    </source>
</evidence>
<evidence type="ECO:0000313" key="9">
    <source>
        <dbReference type="EMBL" id="KAJ2904602.1"/>
    </source>
</evidence>
<evidence type="ECO:0000256" key="5">
    <source>
        <dbReference type="PIRNR" id="PIRNR028977"/>
    </source>
</evidence>
<name>A0AAD5WVV7_9PEZI</name>
<reference evidence="9" key="1">
    <citation type="submission" date="2022-07" db="EMBL/GenBank/DDBJ databases">
        <title>Draft genome sequence of Zalerion maritima ATCC 34329, a (micro)plastics degrading marine fungus.</title>
        <authorList>
            <person name="Paco A."/>
            <person name="Goncalves M.F.M."/>
            <person name="Rocha-Santos T.A.P."/>
            <person name="Alves A."/>
        </authorList>
    </citation>
    <scope>NUCLEOTIDE SEQUENCE</scope>
    <source>
        <strain evidence="9">ATCC 34329</strain>
    </source>
</reference>
<comment type="caution">
    <text evidence="9">The sequence shown here is derived from an EMBL/GenBank/DDBJ whole genome shotgun (WGS) entry which is preliminary data.</text>
</comment>
<dbReference type="InterPro" id="IPR011501">
    <property type="entry name" value="Noc3_N"/>
</dbReference>
<evidence type="ECO:0000256" key="2">
    <source>
        <dbReference type="ARBA" id="ARBA00007797"/>
    </source>
</evidence>
<keyword evidence="5" id="KW-0690">Ribosome biogenesis</keyword>
<evidence type="ECO:0000313" key="10">
    <source>
        <dbReference type="Proteomes" id="UP001201980"/>
    </source>
</evidence>
<dbReference type="GO" id="GO:0005730">
    <property type="term" value="C:nucleolus"/>
    <property type="evidence" value="ECO:0007669"/>
    <property type="project" value="UniProtKB-SubCell"/>
</dbReference>
<dbReference type="PANTHER" id="PTHR14428:SF5">
    <property type="entry name" value="NUCLEOLAR COMPLEX PROTEIN 3 HOMOLOG"/>
    <property type="match status" value="1"/>
</dbReference>